<dbReference type="InterPro" id="IPR003439">
    <property type="entry name" value="ABC_transporter-like_ATP-bd"/>
</dbReference>
<name>A0A2X4UJK6_9GAMM</name>
<dbReference type="EC" id="3.6.3.27" evidence="6"/>
<dbReference type="GO" id="GO:0035435">
    <property type="term" value="P:phosphate ion transmembrane transport"/>
    <property type="evidence" value="ECO:0007669"/>
    <property type="project" value="InterPro"/>
</dbReference>
<keyword evidence="7" id="KW-1185">Reference proteome</keyword>
<dbReference type="PANTHER" id="PTHR43423">
    <property type="entry name" value="ABC TRANSPORTER I FAMILY MEMBER 17"/>
    <property type="match status" value="1"/>
</dbReference>
<evidence type="ECO:0000256" key="3">
    <source>
        <dbReference type="ARBA" id="ARBA00022741"/>
    </source>
</evidence>
<dbReference type="PROSITE" id="PS00211">
    <property type="entry name" value="ABC_TRANSPORTER_1"/>
    <property type="match status" value="1"/>
</dbReference>
<protein>
    <submittedName>
        <fullName evidence="6">Phosphate import ATP-binding protein PstB 3</fullName>
        <ecNumber evidence="6">3.6.3.27</ecNumber>
    </submittedName>
</protein>
<dbReference type="GO" id="GO:0016887">
    <property type="term" value="F:ATP hydrolysis activity"/>
    <property type="evidence" value="ECO:0007669"/>
    <property type="project" value="InterPro"/>
</dbReference>
<dbReference type="GO" id="GO:0005315">
    <property type="term" value="F:phosphate transmembrane transporter activity"/>
    <property type="evidence" value="ECO:0007669"/>
    <property type="project" value="InterPro"/>
</dbReference>
<dbReference type="EMBL" id="LS483470">
    <property type="protein sequence ID" value="SQI40057.1"/>
    <property type="molecule type" value="Genomic_DNA"/>
</dbReference>
<evidence type="ECO:0000313" key="7">
    <source>
        <dbReference type="Proteomes" id="UP000249005"/>
    </source>
</evidence>
<reference evidence="6 7" key="1">
    <citation type="submission" date="2018-06" db="EMBL/GenBank/DDBJ databases">
        <authorList>
            <consortium name="Pathogen Informatics"/>
            <person name="Doyle S."/>
        </authorList>
    </citation>
    <scope>NUCLEOTIDE SEQUENCE [LARGE SCALE GENOMIC DNA]</scope>
    <source>
        <strain evidence="6 7">NCTC12151</strain>
    </source>
</reference>
<evidence type="ECO:0000259" key="5">
    <source>
        <dbReference type="PROSITE" id="PS50893"/>
    </source>
</evidence>
<feature type="domain" description="ABC transporter" evidence="5">
    <location>
        <begin position="5"/>
        <end position="251"/>
    </location>
</feature>
<dbReference type="GO" id="GO:0005524">
    <property type="term" value="F:ATP binding"/>
    <property type="evidence" value="ECO:0007669"/>
    <property type="project" value="UniProtKB-KW"/>
</dbReference>
<dbReference type="OrthoDB" id="5872585at2"/>
<keyword evidence="1" id="KW-0813">Transport</keyword>
<dbReference type="Proteomes" id="UP000249005">
    <property type="component" value="Chromosome 1"/>
</dbReference>
<proteinExistence type="predicted"/>
<dbReference type="RefSeq" id="WP_111740078.1">
    <property type="nucleotide sequence ID" value="NZ_LR698987.1"/>
</dbReference>
<dbReference type="InterPro" id="IPR017871">
    <property type="entry name" value="ABC_transporter-like_CS"/>
</dbReference>
<keyword evidence="3" id="KW-0547">Nucleotide-binding</keyword>
<dbReference type="InterPro" id="IPR005670">
    <property type="entry name" value="PstB-like"/>
</dbReference>
<dbReference type="PANTHER" id="PTHR43423:SF1">
    <property type="entry name" value="ABC TRANSPORTER I FAMILY MEMBER 17"/>
    <property type="match status" value="1"/>
</dbReference>
<organism evidence="6 7">
    <name type="scientific">Leminorella richardii</name>
    <dbReference type="NCBI Taxonomy" id="158841"/>
    <lineage>
        <taxon>Bacteria</taxon>
        <taxon>Pseudomonadati</taxon>
        <taxon>Pseudomonadota</taxon>
        <taxon>Gammaproteobacteria</taxon>
        <taxon>Enterobacterales</taxon>
        <taxon>Budviciaceae</taxon>
        <taxon>Leminorella</taxon>
    </lineage>
</organism>
<dbReference type="SMART" id="SM00382">
    <property type="entry name" value="AAA"/>
    <property type="match status" value="1"/>
</dbReference>
<keyword evidence="6" id="KW-0378">Hydrolase</keyword>
<dbReference type="KEGG" id="lri:NCTC12151_01514"/>
<dbReference type="InterPro" id="IPR027417">
    <property type="entry name" value="P-loop_NTPase"/>
</dbReference>
<dbReference type="PROSITE" id="PS50893">
    <property type="entry name" value="ABC_TRANSPORTER_2"/>
    <property type="match status" value="1"/>
</dbReference>
<dbReference type="InterPro" id="IPR003593">
    <property type="entry name" value="AAA+_ATPase"/>
</dbReference>
<accession>A0A2X4UJK6</accession>
<evidence type="ECO:0000256" key="4">
    <source>
        <dbReference type="ARBA" id="ARBA00022840"/>
    </source>
</evidence>
<dbReference type="Pfam" id="PF00005">
    <property type="entry name" value="ABC_tran"/>
    <property type="match status" value="1"/>
</dbReference>
<dbReference type="GO" id="GO:0016020">
    <property type="term" value="C:membrane"/>
    <property type="evidence" value="ECO:0007669"/>
    <property type="project" value="InterPro"/>
</dbReference>
<sequence>MTIAARVSDVSIAFGGQSIVSKVSLEVPARKISVLIGRSGSGKTTFLRAFNRLNEETADCTTTGNIQIDVGSGLEAQMRACGGSLMALRLKVGMLFQTPNVLPVSIGRNVAMPLEKLMRLSRYEIHHRVEKSLRDVGLWPEVCDRLNTSASLLSGGQQQRLCLARALALEPQILLLDEPTASLDILASARIEALLKELAETYTVIMVSHSLSQACRLADRLFVFDDGRLVKTLNDRQEMEEERLALMIASLAESALK</sequence>
<evidence type="ECO:0000256" key="2">
    <source>
        <dbReference type="ARBA" id="ARBA00022592"/>
    </source>
</evidence>
<evidence type="ECO:0000256" key="1">
    <source>
        <dbReference type="ARBA" id="ARBA00022448"/>
    </source>
</evidence>
<dbReference type="Gene3D" id="3.40.50.300">
    <property type="entry name" value="P-loop containing nucleotide triphosphate hydrolases"/>
    <property type="match status" value="1"/>
</dbReference>
<dbReference type="SUPFAM" id="SSF52540">
    <property type="entry name" value="P-loop containing nucleoside triphosphate hydrolases"/>
    <property type="match status" value="1"/>
</dbReference>
<gene>
    <name evidence="6" type="primary">pstB3</name>
    <name evidence="6" type="ORF">NCTC12151_01514</name>
</gene>
<keyword evidence="2" id="KW-0592">Phosphate transport</keyword>
<dbReference type="AlphaFoldDB" id="A0A2X4UJK6"/>
<dbReference type="CDD" id="cd03260">
    <property type="entry name" value="ABC_PstB_phosphate_transporter"/>
    <property type="match status" value="1"/>
</dbReference>
<evidence type="ECO:0000313" key="6">
    <source>
        <dbReference type="EMBL" id="SQI40057.1"/>
    </source>
</evidence>
<keyword evidence="4 6" id="KW-0067">ATP-binding</keyword>